<evidence type="ECO:0000313" key="1">
    <source>
        <dbReference type="EMBL" id="KMY50916.1"/>
    </source>
</evidence>
<proteinExistence type="predicted"/>
<protein>
    <submittedName>
        <fullName evidence="1">Uncharacterized protein</fullName>
    </submittedName>
</protein>
<name>A0A0K9GWB3_9BACI</name>
<reference evidence="2" key="1">
    <citation type="submission" date="2015-07" db="EMBL/GenBank/DDBJ databases">
        <title>Genome sequencing project for genomic taxonomy and phylogenomics of Bacillus-like bacteria.</title>
        <authorList>
            <person name="Liu B."/>
            <person name="Wang J."/>
            <person name="Zhu Y."/>
            <person name="Liu G."/>
            <person name="Chen Q."/>
            <person name="Chen Z."/>
            <person name="Lan J."/>
            <person name="Che J."/>
            <person name="Ge C."/>
            <person name="Shi H."/>
            <person name="Pan Z."/>
            <person name="Liu X."/>
        </authorList>
    </citation>
    <scope>NUCLEOTIDE SEQUENCE [LARGE SCALE GENOMIC DNA]</scope>
    <source>
        <strain evidence="2">FJAT-27997</strain>
    </source>
</reference>
<dbReference type="RefSeq" id="WP_049682265.1">
    <property type="nucleotide sequence ID" value="NZ_LFZW01000001.1"/>
</dbReference>
<organism evidence="1 2">
    <name type="scientific">Peribacillus loiseleuriae</name>
    <dbReference type="NCBI Taxonomy" id="1679170"/>
    <lineage>
        <taxon>Bacteria</taxon>
        <taxon>Bacillati</taxon>
        <taxon>Bacillota</taxon>
        <taxon>Bacilli</taxon>
        <taxon>Bacillales</taxon>
        <taxon>Bacillaceae</taxon>
        <taxon>Peribacillus</taxon>
    </lineage>
</organism>
<dbReference type="AlphaFoldDB" id="A0A0K9GWB3"/>
<evidence type="ECO:0000313" key="2">
    <source>
        <dbReference type="Proteomes" id="UP000037146"/>
    </source>
</evidence>
<comment type="caution">
    <text evidence="1">The sequence shown here is derived from an EMBL/GenBank/DDBJ whole genome shotgun (WGS) entry which is preliminary data.</text>
</comment>
<keyword evidence="2" id="KW-1185">Reference proteome</keyword>
<dbReference type="Proteomes" id="UP000037146">
    <property type="component" value="Unassembled WGS sequence"/>
</dbReference>
<dbReference type="OrthoDB" id="2474144at2"/>
<dbReference type="PATRIC" id="fig|1679170.3.peg.3737"/>
<dbReference type="EMBL" id="LFZW01000001">
    <property type="protein sequence ID" value="KMY50916.1"/>
    <property type="molecule type" value="Genomic_DNA"/>
</dbReference>
<gene>
    <name evidence="1" type="ORF">AC625_16435</name>
</gene>
<sequence length="147" mass="17005">MGGRNKGFQEIKITSVLINNNEQPKKLKVQVSNSLKGFALTDSFEAVAGEYDIKNLESVTIQPKTSPQMQYEKMDKGTATEKDVSYGISIVSDRPIETVIIKYQYYGLPFVKNLDSLRDSIFNERVLFWYKIRCAMYLTYHPHFKYI</sequence>
<accession>A0A0K9GWB3</accession>